<dbReference type="GO" id="GO:0003724">
    <property type="term" value="F:RNA helicase activity"/>
    <property type="evidence" value="ECO:0007669"/>
    <property type="project" value="UniProtKB-EC"/>
</dbReference>
<sequence>MGKRRNEDGLVANGTDEISNEAPVAKKPKKEKSTSSGAEISEKKASKKSKNEVNGSAEDAEAIAEAERKAARKAARKAEKAVKSSSKTNGAEVAEVDTEPAKKAEKAAKKAEKERKKAEKKASNSNGTSTTNGTSKVETSISRPEPSKSSNPILSGYEQAAALTAVPQADIDKYLTSKQITITDEYTTAESTYRPIINFSYLNILDEAERAPFTAFKSPTPIQAAAWPYLLSGRDVVGVAETGSGKTLAFGVPCMRYIKSLPKKERDGVKAVIVSPTRELALQIHEQLEKLATPAGLRSVCIFGGVPKYEQQMKVKKAHIVVATPGRLNDLLEEGSADISGAGYVVLDEADRMLDVGFEEAIRKIVSSTASKRQTLMFTATWPPSIRELASTFMQKPVRIIIGDNPDGELRANTRIKQVVEVIDRQDKNYRLLQLLKEHQSGSKKDDRILVFCLYKKEASRVEQYLSDKRFSVAGIHGDLSQDKRISALDRFKKGEVKLLVATDVAARGLDIPSVKVVINVTFPLTAEDYVHRIGRTGRAGLDGLAITLFTEEDKGKSGELINVLRAANQPVPEALLAFGTTVKKKEHATYGAFYKEIDTTKKATKITFD</sequence>
<dbReference type="Proteomes" id="UP000800235">
    <property type="component" value="Unassembled WGS sequence"/>
</dbReference>
<evidence type="ECO:0000256" key="12">
    <source>
        <dbReference type="ARBA" id="ARBA00047984"/>
    </source>
</evidence>
<evidence type="ECO:0000256" key="7">
    <source>
        <dbReference type="ARBA" id="ARBA00022801"/>
    </source>
</evidence>
<name>A0A9P4U4Q6_9PEZI</name>
<dbReference type="GO" id="GO:0016787">
    <property type="term" value="F:hydrolase activity"/>
    <property type="evidence" value="ECO:0007669"/>
    <property type="project" value="UniProtKB-KW"/>
</dbReference>
<dbReference type="CDD" id="cd00268">
    <property type="entry name" value="DEADc"/>
    <property type="match status" value="1"/>
</dbReference>
<dbReference type="SMART" id="SM00490">
    <property type="entry name" value="HELICc"/>
    <property type="match status" value="1"/>
</dbReference>
<dbReference type="PROSITE" id="PS51192">
    <property type="entry name" value="HELICASE_ATP_BIND_1"/>
    <property type="match status" value="1"/>
</dbReference>
<dbReference type="InterPro" id="IPR001650">
    <property type="entry name" value="Helicase_C-like"/>
</dbReference>
<dbReference type="EMBL" id="MU007011">
    <property type="protein sequence ID" value="KAF2436283.1"/>
    <property type="molecule type" value="Genomic_DNA"/>
</dbReference>
<dbReference type="InterPro" id="IPR044742">
    <property type="entry name" value="DEAD/DEAH_RhlB"/>
</dbReference>
<evidence type="ECO:0000256" key="6">
    <source>
        <dbReference type="ARBA" id="ARBA00022741"/>
    </source>
</evidence>
<evidence type="ECO:0000256" key="11">
    <source>
        <dbReference type="ARBA" id="ARBA00037449"/>
    </source>
</evidence>
<evidence type="ECO:0000256" key="8">
    <source>
        <dbReference type="ARBA" id="ARBA00022806"/>
    </source>
</evidence>
<organism evidence="17 18">
    <name type="scientific">Tothia fuscella</name>
    <dbReference type="NCBI Taxonomy" id="1048955"/>
    <lineage>
        <taxon>Eukaryota</taxon>
        <taxon>Fungi</taxon>
        <taxon>Dikarya</taxon>
        <taxon>Ascomycota</taxon>
        <taxon>Pezizomycotina</taxon>
        <taxon>Dothideomycetes</taxon>
        <taxon>Pleosporomycetidae</taxon>
        <taxon>Venturiales</taxon>
        <taxon>Cylindrosympodiaceae</taxon>
        <taxon>Tothia</taxon>
    </lineage>
</organism>
<feature type="domain" description="Helicase ATP-binding" evidence="15">
    <location>
        <begin position="227"/>
        <end position="400"/>
    </location>
</feature>
<keyword evidence="5" id="KW-0698">rRNA processing</keyword>
<feature type="compositionally biased region" description="Polar residues" evidence="14">
    <location>
        <begin position="136"/>
        <end position="153"/>
    </location>
</feature>
<accession>A0A9P4U4Q6</accession>
<evidence type="ECO:0000256" key="4">
    <source>
        <dbReference type="ARBA" id="ARBA00022517"/>
    </source>
</evidence>
<dbReference type="GO" id="GO:0003676">
    <property type="term" value="F:nucleic acid binding"/>
    <property type="evidence" value="ECO:0007669"/>
    <property type="project" value="InterPro"/>
</dbReference>
<dbReference type="InterPro" id="IPR000629">
    <property type="entry name" value="RNA-helicase_DEAD-box_CS"/>
</dbReference>
<evidence type="ECO:0000256" key="5">
    <source>
        <dbReference type="ARBA" id="ARBA00022552"/>
    </source>
</evidence>
<reference evidence="17" key="1">
    <citation type="journal article" date="2020" name="Stud. Mycol.">
        <title>101 Dothideomycetes genomes: a test case for predicting lifestyles and emergence of pathogens.</title>
        <authorList>
            <person name="Haridas S."/>
            <person name="Albert R."/>
            <person name="Binder M."/>
            <person name="Bloem J."/>
            <person name="Labutti K."/>
            <person name="Salamov A."/>
            <person name="Andreopoulos B."/>
            <person name="Baker S."/>
            <person name="Barry K."/>
            <person name="Bills G."/>
            <person name="Bluhm B."/>
            <person name="Cannon C."/>
            <person name="Castanera R."/>
            <person name="Culley D."/>
            <person name="Daum C."/>
            <person name="Ezra D."/>
            <person name="Gonzalez J."/>
            <person name="Henrissat B."/>
            <person name="Kuo A."/>
            <person name="Liang C."/>
            <person name="Lipzen A."/>
            <person name="Lutzoni F."/>
            <person name="Magnuson J."/>
            <person name="Mondo S."/>
            <person name="Nolan M."/>
            <person name="Ohm R."/>
            <person name="Pangilinan J."/>
            <person name="Park H.-J."/>
            <person name="Ramirez L."/>
            <person name="Alfaro M."/>
            <person name="Sun H."/>
            <person name="Tritt A."/>
            <person name="Yoshinaga Y."/>
            <person name="Zwiers L.-H."/>
            <person name="Turgeon B."/>
            <person name="Goodwin S."/>
            <person name="Spatafora J."/>
            <person name="Crous P."/>
            <person name="Grigoriev I."/>
        </authorList>
    </citation>
    <scope>NUCLEOTIDE SEQUENCE</scope>
    <source>
        <strain evidence="17">CBS 130266</strain>
    </source>
</reference>
<evidence type="ECO:0000259" key="15">
    <source>
        <dbReference type="PROSITE" id="PS51192"/>
    </source>
</evidence>
<evidence type="ECO:0000256" key="1">
    <source>
        <dbReference type="ARBA" id="ARBA00004604"/>
    </source>
</evidence>
<dbReference type="Gene3D" id="3.40.50.300">
    <property type="entry name" value="P-loop containing nucleotide triphosphate hydrolases"/>
    <property type="match status" value="2"/>
</dbReference>
<dbReference type="FunFam" id="3.40.50.300:FF:000008">
    <property type="entry name" value="ATP-dependent RNA helicase RhlB"/>
    <property type="match status" value="1"/>
</dbReference>
<keyword evidence="18" id="KW-1185">Reference proteome</keyword>
<dbReference type="Pfam" id="PF00270">
    <property type="entry name" value="DEAD"/>
    <property type="match status" value="1"/>
</dbReference>
<keyword evidence="9 13" id="KW-0067">ATP-binding</keyword>
<dbReference type="SMART" id="SM00487">
    <property type="entry name" value="DEXDc"/>
    <property type="match status" value="1"/>
</dbReference>
<dbReference type="GO" id="GO:0005524">
    <property type="term" value="F:ATP binding"/>
    <property type="evidence" value="ECO:0007669"/>
    <property type="project" value="UniProtKB-KW"/>
</dbReference>
<evidence type="ECO:0000256" key="3">
    <source>
        <dbReference type="ARBA" id="ARBA00012552"/>
    </source>
</evidence>
<dbReference type="CDD" id="cd18787">
    <property type="entry name" value="SF2_C_DEAD"/>
    <property type="match status" value="1"/>
</dbReference>
<comment type="function">
    <text evidence="11">ATP-dependent RNA helicase required for 60S ribosomal subunit synthesis. Involved in efficient pre-rRNA processing, predominantly at site A3, which is necessary for the normal formation of 25S and 5.8S rRNAs.</text>
</comment>
<dbReference type="InterPro" id="IPR027417">
    <property type="entry name" value="P-loop_NTPase"/>
</dbReference>
<keyword evidence="10" id="KW-0539">Nucleus</keyword>
<dbReference type="AlphaFoldDB" id="A0A9P4U4Q6"/>
<feature type="compositionally biased region" description="Low complexity" evidence="14">
    <location>
        <begin position="123"/>
        <end position="135"/>
    </location>
</feature>
<evidence type="ECO:0000259" key="16">
    <source>
        <dbReference type="PROSITE" id="PS51194"/>
    </source>
</evidence>
<evidence type="ECO:0000256" key="14">
    <source>
        <dbReference type="SAM" id="MobiDB-lite"/>
    </source>
</evidence>
<feature type="compositionally biased region" description="Basic and acidic residues" evidence="14">
    <location>
        <begin position="99"/>
        <end position="122"/>
    </location>
</feature>
<dbReference type="SUPFAM" id="SSF52540">
    <property type="entry name" value="P-loop containing nucleoside triphosphate hydrolases"/>
    <property type="match status" value="1"/>
</dbReference>
<keyword evidence="8 13" id="KW-0347">Helicase</keyword>
<evidence type="ECO:0000256" key="13">
    <source>
        <dbReference type="RuleBase" id="RU000492"/>
    </source>
</evidence>
<keyword evidence="7 13" id="KW-0378">Hydrolase</keyword>
<dbReference type="InterPro" id="IPR011545">
    <property type="entry name" value="DEAD/DEAH_box_helicase_dom"/>
</dbReference>
<evidence type="ECO:0000313" key="17">
    <source>
        <dbReference type="EMBL" id="KAF2436283.1"/>
    </source>
</evidence>
<comment type="similarity">
    <text evidence="2">Belongs to the DEAD box helicase family. DDX5/DBP2 subfamily.</text>
</comment>
<evidence type="ECO:0000256" key="10">
    <source>
        <dbReference type="ARBA" id="ARBA00023242"/>
    </source>
</evidence>
<dbReference type="EC" id="3.6.4.13" evidence="3"/>
<gene>
    <name evidence="17" type="ORF">EJ08DRAFT_624941</name>
</gene>
<evidence type="ECO:0000256" key="9">
    <source>
        <dbReference type="ARBA" id="ARBA00022840"/>
    </source>
</evidence>
<evidence type="ECO:0000313" key="18">
    <source>
        <dbReference type="Proteomes" id="UP000800235"/>
    </source>
</evidence>
<proteinExistence type="inferred from homology"/>
<dbReference type="OrthoDB" id="196131at2759"/>
<dbReference type="Pfam" id="PF00271">
    <property type="entry name" value="Helicase_C"/>
    <property type="match status" value="1"/>
</dbReference>
<feature type="region of interest" description="Disordered" evidence="14">
    <location>
        <begin position="1"/>
        <end position="153"/>
    </location>
</feature>
<dbReference type="PROSITE" id="PS00039">
    <property type="entry name" value="DEAD_ATP_HELICASE"/>
    <property type="match status" value="1"/>
</dbReference>
<feature type="domain" description="Helicase C-terminal" evidence="16">
    <location>
        <begin position="431"/>
        <end position="580"/>
    </location>
</feature>
<comment type="subcellular location">
    <subcellularLocation>
        <location evidence="1">Nucleus</location>
        <location evidence="1">Nucleolus</location>
    </subcellularLocation>
</comment>
<dbReference type="InterPro" id="IPR014001">
    <property type="entry name" value="Helicase_ATP-bd"/>
</dbReference>
<keyword evidence="4" id="KW-0690">Ribosome biogenesis</keyword>
<protein>
    <recommendedName>
        <fullName evidence="3">RNA helicase</fullName>
        <ecNumber evidence="3">3.6.4.13</ecNumber>
    </recommendedName>
</protein>
<evidence type="ECO:0000256" key="2">
    <source>
        <dbReference type="ARBA" id="ARBA00009334"/>
    </source>
</evidence>
<comment type="caution">
    <text evidence="17">The sequence shown here is derived from an EMBL/GenBank/DDBJ whole genome shotgun (WGS) entry which is preliminary data.</text>
</comment>
<comment type="catalytic activity">
    <reaction evidence="12">
        <text>ATP + H2O = ADP + phosphate + H(+)</text>
        <dbReference type="Rhea" id="RHEA:13065"/>
        <dbReference type="ChEBI" id="CHEBI:15377"/>
        <dbReference type="ChEBI" id="CHEBI:15378"/>
        <dbReference type="ChEBI" id="CHEBI:30616"/>
        <dbReference type="ChEBI" id="CHEBI:43474"/>
        <dbReference type="ChEBI" id="CHEBI:456216"/>
        <dbReference type="EC" id="3.6.4.13"/>
    </reaction>
</comment>
<dbReference type="PANTHER" id="PTHR47958">
    <property type="entry name" value="ATP-DEPENDENT RNA HELICASE DBP3"/>
    <property type="match status" value="1"/>
</dbReference>
<dbReference type="PROSITE" id="PS51194">
    <property type="entry name" value="HELICASE_CTER"/>
    <property type="match status" value="1"/>
</dbReference>
<keyword evidence="6 13" id="KW-0547">Nucleotide-binding</keyword>